<keyword evidence="3 7" id="KW-0812">Transmembrane</keyword>
<dbReference type="InterPro" id="IPR018499">
    <property type="entry name" value="Tetraspanin/Peripherin"/>
</dbReference>
<reference evidence="8" key="1">
    <citation type="submission" date="2020-07" db="EMBL/GenBank/DDBJ databases">
        <title>A long reads based de novo assembly of the rainbow trout Arlee double haploid line genome.</title>
        <authorList>
            <person name="Gao G."/>
            <person name="Palti Y."/>
        </authorList>
    </citation>
    <scope>NUCLEOTIDE SEQUENCE [LARGE SCALE GENOMIC DNA]</scope>
</reference>
<gene>
    <name evidence="8" type="primary">LOC110525902</name>
</gene>
<evidence type="ECO:0000313" key="8">
    <source>
        <dbReference type="Ensembl" id="ENSOMYP00000044546.2"/>
    </source>
</evidence>
<sequence length="253" mass="28795">MNRPCVNCLKGFVTFLNFICWLCGAFIVGFGEFQMMHSRFGSLITSFWPIYPANTLIVTGTIVTCVCFLGIMGALMENRCMLITFFILLFILMLVELAMACVFLVYEREMDNFFEKDLMRSLETYKNSTSEGNLTIKEDFDVVQHIFRCCGVHGVADWEGNVPLSCCTKNPCNIIPQPNWQEGCHMKLRNWFARNFLSTGAGVVSLFILQVQETSPSTSFLNWVNVITSIGIYSGAKKYLVSHQLCKFSHLKR</sequence>
<dbReference type="AlphaFoldDB" id="A0A8C7R146"/>
<feature type="disulfide bond" evidence="6">
    <location>
        <begin position="149"/>
        <end position="184"/>
    </location>
</feature>
<keyword evidence="5 7" id="KW-0472">Membrane</keyword>
<dbReference type="PANTHER" id="PTHR19282:SF39">
    <property type="entry name" value="LEUKOCYTE SURFACE ANTIGEN CD53"/>
    <property type="match status" value="1"/>
</dbReference>
<dbReference type="GO" id="GO:0005886">
    <property type="term" value="C:plasma membrane"/>
    <property type="evidence" value="ECO:0007669"/>
    <property type="project" value="TreeGrafter"/>
</dbReference>
<comment type="similarity">
    <text evidence="2 7">Belongs to the tetraspanin (TM4SF) family.</text>
</comment>
<organism evidence="8 9">
    <name type="scientific">Oncorhynchus mykiss</name>
    <name type="common">Rainbow trout</name>
    <name type="synonym">Salmo gairdneri</name>
    <dbReference type="NCBI Taxonomy" id="8022"/>
    <lineage>
        <taxon>Eukaryota</taxon>
        <taxon>Metazoa</taxon>
        <taxon>Chordata</taxon>
        <taxon>Craniata</taxon>
        <taxon>Vertebrata</taxon>
        <taxon>Euteleostomi</taxon>
        <taxon>Actinopterygii</taxon>
        <taxon>Neopterygii</taxon>
        <taxon>Teleostei</taxon>
        <taxon>Protacanthopterygii</taxon>
        <taxon>Salmoniformes</taxon>
        <taxon>Salmonidae</taxon>
        <taxon>Salmoninae</taxon>
        <taxon>Oncorhynchus</taxon>
    </lineage>
</organism>
<keyword evidence="9" id="KW-1185">Reference proteome</keyword>
<evidence type="ECO:0000313" key="9">
    <source>
        <dbReference type="Proteomes" id="UP000694395"/>
    </source>
</evidence>
<reference evidence="8" key="3">
    <citation type="submission" date="2025-09" db="UniProtKB">
        <authorList>
            <consortium name="Ensembl"/>
        </authorList>
    </citation>
    <scope>IDENTIFICATION</scope>
</reference>
<dbReference type="SUPFAM" id="SSF48652">
    <property type="entry name" value="Tetraspanin"/>
    <property type="match status" value="1"/>
</dbReference>
<dbReference type="Pfam" id="PF00335">
    <property type="entry name" value="Tetraspanin"/>
    <property type="match status" value="1"/>
</dbReference>
<reference evidence="8" key="2">
    <citation type="submission" date="2025-08" db="UniProtKB">
        <authorList>
            <consortium name="Ensembl"/>
        </authorList>
    </citation>
    <scope>IDENTIFICATION</scope>
</reference>
<protein>
    <recommendedName>
        <fullName evidence="7">Tetraspanin</fullName>
    </recommendedName>
</protein>
<feature type="disulfide bond" evidence="6">
    <location>
        <begin position="150"/>
        <end position="167"/>
    </location>
</feature>
<evidence type="ECO:0000256" key="7">
    <source>
        <dbReference type="RuleBase" id="RU361218"/>
    </source>
</evidence>
<dbReference type="PANTHER" id="PTHR19282">
    <property type="entry name" value="TETRASPANIN"/>
    <property type="match status" value="1"/>
</dbReference>
<dbReference type="PIRSF" id="PIRSF002419">
    <property type="entry name" value="Tetraspanin"/>
    <property type="match status" value="1"/>
</dbReference>
<evidence type="ECO:0000256" key="5">
    <source>
        <dbReference type="ARBA" id="ARBA00023136"/>
    </source>
</evidence>
<evidence type="ECO:0000256" key="1">
    <source>
        <dbReference type="ARBA" id="ARBA00004141"/>
    </source>
</evidence>
<evidence type="ECO:0000256" key="4">
    <source>
        <dbReference type="ARBA" id="ARBA00022989"/>
    </source>
</evidence>
<evidence type="ECO:0000256" key="6">
    <source>
        <dbReference type="PIRSR" id="PIRSR002419-1"/>
    </source>
</evidence>
<name>A0A8C7R146_ONCMY</name>
<proteinExistence type="inferred from homology"/>
<dbReference type="Gene3D" id="1.10.1450.10">
    <property type="entry name" value="Tetraspanin"/>
    <property type="match status" value="1"/>
</dbReference>
<feature type="transmembrane region" description="Helical" evidence="7">
    <location>
        <begin position="12"/>
        <end position="30"/>
    </location>
</feature>
<feature type="transmembrane region" description="Helical" evidence="7">
    <location>
        <begin position="82"/>
        <end position="106"/>
    </location>
</feature>
<dbReference type="GeneTree" id="ENSGT00940000159669"/>
<dbReference type="PRINTS" id="PR00259">
    <property type="entry name" value="TMFOUR"/>
</dbReference>
<dbReference type="Ensembl" id="ENSOMYT00000048525.2">
    <property type="protein sequence ID" value="ENSOMYP00000044546.2"/>
    <property type="gene ID" value="ENSOMYG00000061360.1"/>
</dbReference>
<feature type="transmembrane region" description="Helical" evidence="7">
    <location>
        <begin position="50"/>
        <end position="75"/>
    </location>
</feature>
<evidence type="ECO:0000256" key="2">
    <source>
        <dbReference type="ARBA" id="ARBA00006840"/>
    </source>
</evidence>
<dbReference type="Proteomes" id="UP000694395">
    <property type="component" value="Chromosome 6"/>
</dbReference>
<accession>A0A8C7R146</accession>
<evidence type="ECO:0000256" key="3">
    <source>
        <dbReference type="ARBA" id="ARBA00022692"/>
    </source>
</evidence>
<comment type="subcellular location">
    <subcellularLocation>
        <location evidence="1 7">Membrane</location>
        <topology evidence="1 7">Multi-pass membrane protein</topology>
    </subcellularLocation>
</comment>
<keyword evidence="6" id="KW-1015">Disulfide bond</keyword>
<keyword evidence="4 7" id="KW-1133">Transmembrane helix</keyword>
<dbReference type="InterPro" id="IPR000301">
    <property type="entry name" value="Tetraspanin_animals"/>
</dbReference>
<comment type="caution">
    <text evidence="7">Lacks conserved residue(s) required for the propagation of feature annotation.</text>
</comment>
<dbReference type="InterPro" id="IPR008952">
    <property type="entry name" value="Tetraspanin_EC2_sf"/>
</dbReference>